<evidence type="ECO:0000256" key="4">
    <source>
        <dbReference type="ARBA" id="ARBA00023231"/>
    </source>
</evidence>
<evidence type="ECO:0000313" key="6">
    <source>
        <dbReference type="Proteomes" id="UP000254337"/>
    </source>
</evidence>
<dbReference type="SMART" id="SM00938">
    <property type="entry name" value="P-II"/>
    <property type="match status" value="1"/>
</dbReference>
<evidence type="ECO:0000256" key="3">
    <source>
        <dbReference type="ARBA" id="ARBA00023163"/>
    </source>
</evidence>
<dbReference type="GO" id="GO:0006808">
    <property type="term" value="P:regulation of nitrogen utilization"/>
    <property type="evidence" value="ECO:0007669"/>
    <property type="project" value="InterPro"/>
</dbReference>
<accession>A0A346AZG5</accession>
<dbReference type="GO" id="GO:0005524">
    <property type="term" value="F:ATP binding"/>
    <property type="evidence" value="ECO:0007669"/>
    <property type="project" value="TreeGrafter"/>
</dbReference>
<evidence type="ECO:0000313" key="5">
    <source>
        <dbReference type="EMBL" id="AXL21258.1"/>
    </source>
</evidence>
<evidence type="ECO:0000256" key="2">
    <source>
        <dbReference type="ARBA" id="ARBA00023015"/>
    </source>
</evidence>
<dbReference type="InterPro" id="IPR015867">
    <property type="entry name" value="N-reg_PII/ATP_PRibTrfase_C"/>
</dbReference>
<dbReference type="AlphaFoldDB" id="A0A346AZG5"/>
<comment type="function">
    <text evidence="1">Could be involved in the regulation of nitrogen fixation.</text>
</comment>
<gene>
    <name evidence="5" type="ORF">DKB62_06630</name>
</gene>
<sequence length="106" mass="11895">MIEIKAIIRRERLKALKDALAERGFYGLTHWPVSGRGKQRGVTVNGVVYDELPKEMVYIVVHDEHKTAVVTTIIAICQTQPKGTAGDGRIFITRLDEGYTISEQLL</sequence>
<dbReference type="PROSITE" id="PS51343">
    <property type="entry name" value="PII_GLNB_DOM"/>
    <property type="match status" value="1"/>
</dbReference>
<name>A0A346AZG5_9FIRM</name>
<dbReference type="KEGG" id="meg:DKB62_06630"/>
<dbReference type="GO" id="GO:0005829">
    <property type="term" value="C:cytosol"/>
    <property type="evidence" value="ECO:0007669"/>
    <property type="project" value="TreeGrafter"/>
</dbReference>
<dbReference type="EMBL" id="CP029462">
    <property type="protein sequence ID" value="AXL21258.1"/>
    <property type="molecule type" value="Genomic_DNA"/>
</dbReference>
<protein>
    <submittedName>
        <fullName evidence="5">P-II family nitrogen regulator</fullName>
    </submittedName>
</protein>
<keyword evidence="6" id="KW-1185">Reference proteome</keyword>
<dbReference type="Proteomes" id="UP000254337">
    <property type="component" value="Chromosome"/>
</dbReference>
<keyword evidence="3" id="KW-0804">Transcription</keyword>
<evidence type="ECO:0000256" key="1">
    <source>
        <dbReference type="ARBA" id="ARBA00002440"/>
    </source>
</evidence>
<dbReference type="PRINTS" id="PR00340">
    <property type="entry name" value="PIIGLNB"/>
</dbReference>
<dbReference type="GO" id="GO:0030234">
    <property type="term" value="F:enzyme regulator activity"/>
    <property type="evidence" value="ECO:0007669"/>
    <property type="project" value="InterPro"/>
</dbReference>
<dbReference type="OrthoDB" id="9802729at2"/>
<reference evidence="5 6" key="1">
    <citation type="submission" date="2018-05" db="EMBL/GenBank/DDBJ databases">
        <title>Complete genome sequence of Megasphaera sp. AJH120T, isolated from the ceca of a chicken.</title>
        <authorList>
            <person name="Maki J."/>
            <person name="Looft T."/>
        </authorList>
    </citation>
    <scope>NUCLEOTIDE SEQUENCE [LARGE SCALE GENOMIC DNA]</scope>
    <source>
        <strain evidence="5 6">AJH120</strain>
    </source>
</reference>
<dbReference type="InterPro" id="IPR002187">
    <property type="entry name" value="N-reg_PII"/>
</dbReference>
<dbReference type="Gene3D" id="3.30.70.120">
    <property type="match status" value="1"/>
</dbReference>
<keyword evidence="4" id="KW-0535">Nitrogen fixation</keyword>
<dbReference type="SUPFAM" id="SSF54913">
    <property type="entry name" value="GlnB-like"/>
    <property type="match status" value="1"/>
</dbReference>
<dbReference type="PANTHER" id="PTHR30115">
    <property type="entry name" value="NITROGEN REGULATORY PROTEIN P-II"/>
    <property type="match status" value="1"/>
</dbReference>
<keyword evidence="2" id="KW-0805">Transcription regulation</keyword>
<dbReference type="RefSeq" id="WP_087477781.1">
    <property type="nucleotide sequence ID" value="NZ_CALYAU010000013.1"/>
</dbReference>
<dbReference type="InterPro" id="IPR011322">
    <property type="entry name" value="N-reg_PII-like_a/b"/>
</dbReference>
<proteinExistence type="predicted"/>
<dbReference type="PANTHER" id="PTHR30115:SF13">
    <property type="entry name" value="PII-LIKE PROTEIN GLNBI"/>
    <property type="match status" value="1"/>
</dbReference>
<dbReference type="Pfam" id="PF00543">
    <property type="entry name" value="P-II"/>
    <property type="match status" value="1"/>
</dbReference>
<organism evidence="5 6">
    <name type="scientific">Megasphaera stantonii</name>
    <dbReference type="NCBI Taxonomy" id="2144175"/>
    <lineage>
        <taxon>Bacteria</taxon>
        <taxon>Bacillati</taxon>
        <taxon>Bacillota</taxon>
        <taxon>Negativicutes</taxon>
        <taxon>Veillonellales</taxon>
        <taxon>Veillonellaceae</taxon>
        <taxon>Megasphaera</taxon>
    </lineage>
</organism>